<dbReference type="InterPro" id="IPR027417">
    <property type="entry name" value="P-loop_NTPase"/>
</dbReference>
<gene>
    <name evidence="1" type="ORF">AAF454_12260</name>
</gene>
<dbReference type="SUPFAM" id="SSF52540">
    <property type="entry name" value="P-loop containing nucleoside triphosphate hydrolases"/>
    <property type="match status" value="1"/>
</dbReference>
<dbReference type="RefSeq" id="WP_087682612.1">
    <property type="nucleotide sequence ID" value="NZ_JALKQX010000001.1"/>
</dbReference>
<dbReference type="InterPro" id="IPR052922">
    <property type="entry name" value="Cytidylate_Kinase-2"/>
</dbReference>
<accession>A0ABU9LMW6</accession>
<evidence type="ECO:0000313" key="1">
    <source>
        <dbReference type="EMBL" id="MEL5989177.1"/>
    </source>
</evidence>
<reference evidence="1 2" key="1">
    <citation type="submission" date="2024-04" db="EMBL/GenBank/DDBJ databases">
        <authorList>
            <person name="Wu Y.S."/>
            <person name="Zhang L."/>
        </authorList>
    </citation>
    <scope>NUCLEOTIDE SEQUENCE [LARGE SCALE GENOMIC DNA]</scope>
    <source>
        <strain evidence="1 2">KG-01</strain>
    </source>
</reference>
<dbReference type="Gene3D" id="3.40.50.300">
    <property type="entry name" value="P-loop containing nucleotide triphosphate hydrolases"/>
    <property type="match status" value="1"/>
</dbReference>
<dbReference type="PANTHER" id="PTHR37816">
    <property type="entry name" value="YALI0E33011P"/>
    <property type="match status" value="1"/>
</dbReference>
<name>A0ABU9LMW6_9BACL</name>
<proteinExistence type="predicted"/>
<protein>
    <submittedName>
        <fullName evidence="1">Adenylate kinase</fullName>
    </submittedName>
</protein>
<dbReference type="PANTHER" id="PTHR37816:SF3">
    <property type="entry name" value="MODULATES DNA TOPOLOGY"/>
    <property type="match status" value="1"/>
</dbReference>
<dbReference type="GO" id="GO:0016301">
    <property type="term" value="F:kinase activity"/>
    <property type="evidence" value="ECO:0007669"/>
    <property type="project" value="UniProtKB-KW"/>
</dbReference>
<sequence>MRHQRILIIGCSGSGKSYFSRELHKVTQLPLVHLDQLYWKKGWEKRGKALFLKDLQSHLQQSSWIIDGNFDSTLPLRMQYADLVICLDVPRIQSLQGVTTRWFKHFGRTRVDMAVGCPEKIDMEFLQFVWTYQEKIRPHILQQLRESSVDTIIFKSRKSAKAWLKNLT</sequence>
<dbReference type="Proteomes" id="UP001398420">
    <property type="component" value="Unassembled WGS sequence"/>
</dbReference>
<keyword evidence="1" id="KW-0418">Kinase</keyword>
<dbReference type="EMBL" id="JBCEWA010000009">
    <property type="protein sequence ID" value="MEL5989177.1"/>
    <property type="molecule type" value="Genomic_DNA"/>
</dbReference>
<keyword evidence="1" id="KW-0808">Transferase</keyword>
<evidence type="ECO:0000313" key="2">
    <source>
        <dbReference type="Proteomes" id="UP001398420"/>
    </source>
</evidence>
<keyword evidence="2" id="KW-1185">Reference proteome</keyword>
<comment type="caution">
    <text evidence="1">The sequence shown here is derived from an EMBL/GenBank/DDBJ whole genome shotgun (WGS) entry which is preliminary data.</text>
</comment>
<organism evidence="1 2">
    <name type="scientific">Kurthia gibsonii</name>
    <dbReference type="NCBI Taxonomy" id="33946"/>
    <lineage>
        <taxon>Bacteria</taxon>
        <taxon>Bacillati</taxon>
        <taxon>Bacillota</taxon>
        <taxon>Bacilli</taxon>
        <taxon>Bacillales</taxon>
        <taxon>Caryophanaceae</taxon>
        <taxon>Kurthia</taxon>
    </lineage>
</organism>